<dbReference type="Proteomes" id="UP001174909">
    <property type="component" value="Unassembled WGS sequence"/>
</dbReference>
<name>A0AA35R4S7_GEOBA</name>
<organism evidence="1 2">
    <name type="scientific">Geodia barretti</name>
    <name type="common">Barrett's horny sponge</name>
    <dbReference type="NCBI Taxonomy" id="519541"/>
    <lineage>
        <taxon>Eukaryota</taxon>
        <taxon>Metazoa</taxon>
        <taxon>Porifera</taxon>
        <taxon>Demospongiae</taxon>
        <taxon>Heteroscleromorpha</taxon>
        <taxon>Tetractinellida</taxon>
        <taxon>Astrophorina</taxon>
        <taxon>Geodiidae</taxon>
        <taxon>Geodia</taxon>
    </lineage>
</organism>
<dbReference type="EMBL" id="CASHTH010000468">
    <property type="protein sequence ID" value="CAI8002199.1"/>
    <property type="molecule type" value="Genomic_DNA"/>
</dbReference>
<dbReference type="AlphaFoldDB" id="A0AA35R4S7"/>
<keyword evidence="2" id="KW-1185">Reference proteome</keyword>
<evidence type="ECO:0000313" key="2">
    <source>
        <dbReference type="Proteomes" id="UP001174909"/>
    </source>
</evidence>
<accession>A0AA35R4S7</accession>
<evidence type="ECO:0000313" key="1">
    <source>
        <dbReference type="EMBL" id="CAI8002199.1"/>
    </source>
</evidence>
<reference evidence="1" key="1">
    <citation type="submission" date="2023-03" db="EMBL/GenBank/DDBJ databases">
        <authorList>
            <person name="Steffen K."/>
            <person name="Cardenas P."/>
        </authorList>
    </citation>
    <scope>NUCLEOTIDE SEQUENCE</scope>
</reference>
<protein>
    <submittedName>
        <fullName evidence="1">Uncharacterized protein</fullName>
    </submittedName>
</protein>
<comment type="caution">
    <text evidence="1">The sequence shown here is derived from an EMBL/GenBank/DDBJ whole genome shotgun (WGS) entry which is preliminary data.</text>
</comment>
<proteinExistence type="predicted"/>
<gene>
    <name evidence="1" type="ORF">GBAR_LOCUS3350</name>
</gene>
<sequence length="241" mass="26992">MRKEPPPVFPQTICGWLSQFTTNGEGKLSSRYGIVNPETKDITWGKSQNCGSGIQPSVALRTDGKIVEVHEEKHLFKKSLYYRLGQVDMGRCGVHWEHPVKMTSKAANAKIAMSDEGYVVEVHEHEGDSALCYTVGELKDTHIEWGKTHYYDVGSSPNVCIKNWSNQLVEVHQNTASDFLQYRMGIINLKQMIIEWCPEKFKLQKGRHPSVSAGDNWTLMSVQVEASSSMACSTGSIAKLL</sequence>